<protein>
    <recommendedName>
        <fullName evidence="3">Uracil-DNA glycosylase</fullName>
    </recommendedName>
</protein>
<organism evidence="1 2">
    <name type="scientific">Sphingobium yanoikuyae</name>
    <name type="common">Sphingomonas yanoikuyae</name>
    <dbReference type="NCBI Taxonomy" id="13690"/>
    <lineage>
        <taxon>Bacteria</taxon>
        <taxon>Pseudomonadati</taxon>
        <taxon>Pseudomonadota</taxon>
        <taxon>Alphaproteobacteria</taxon>
        <taxon>Sphingomonadales</taxon>
        <taxon>Sphingomonadaceae</taxon>
        <taxon>Sphingobium</taxon>
    </lineage>
</organism>
<evidence type="ECO:0008006" key="3">
    <source>
        <dbReference type="Google" id="ProtNLM"/>
    </source>
</evidence>
<reference evidence="1 2" key="1">
    <citation type="submission" date="2020-04" db="EMBL/GenBank/DDBJ databases">
        <title>The Whole Genome Analysis of High salt-tolerant Sphingobium yanoikuyae YC-XJ2 with Aryl organophosphorus flame retardants (aryl-OPFRs)-degrading capacity and characteristics of Related phosphotriesterase.</title>
        <authorList>
            <person name="Li X."/>
        </authorList>
    </citation>
    <scope>NUCLEOTIDE SEQUENCE [LARGE SCALE GENOMIC DNA]</scope>
    <source>
        <strain evidence="1 2">YC-XJ2</strain>
    </source>
</reference>
<dbReference type="RefSeq" id="WP_169860004.1">
    <property type="nucleotide sequence ID" value="NZ_CP053021.1"/>
</dbReference>
<evidence type="ECO:0000313" key="2">
    <source>
        <dbReference type="Proteomes" id="UP000502611"/>
    </source>
</evidence>
<sequence>MVEHKEWCPAGYKGGISGQRIAIAGHSHTSDDPDHSGMTEDCLKKVISGEYPDIQFFNRVPGYFGYDDRAAFWNSVLFFNFVPSFVGARSEWANNGTKEQNDAGRVRVQRILDEHQPDKLFVFTKKGWDQFPPTLERQKARPLVEPLNWHSYPTASGHEVKAIGLPHPDRAKKATQIEKVTALMAS</sequence>
<dbReference type="AlphaFoldDB" id="A0A6M4G189"/>
<name>A0A6M4G189_SPHYA</name>
<dbReference type="EMBL" id="CP053021">
    <property type="protein sequence ID" value="QJR01035.1"/>
    <property type="molecule type" value="Genomic_DNA"/>
</dbReference>
<proteinExistence type="predicted"/>
<evidence type="ECO:0000313" key="1">
    <source>
        <dbReference type="EMBL" id="QJR01035.1"/>
    </source>
</evidence>
<gene>
    <name evidence="1" type="ORF">HH800_01780</name>
</gene>
<accession>A0A6M4G189</accession>
<dbReference type="Proteomes" id="UP000502611">
    <property type="component" value="Chromosome"/>
</dbReference>